<dbReference type="InterPro" id="IPR010496">
    <property type="entry name" value="AL/BT2_dom"/>
</dbReference>
<reference evidence="2 3" key="1">
    <citation type="submission" date="2019-10" db="EMBL/GenBank/DDBJ databases">
        <title>Muricauda olearia CL-SS4 JCM15563 genome.</title>
        <authorList>
            <person name="Liu L."/>
        </authorList>
    </citation>
    <scope>NUCLEOTIDE SEQUENCE [LARGE SCALE GENOMIC DNA]</scope>
    <source>
        <strain evidence="2 3">CL-SS4</strain>
    </source>
</reference>
<name>A0A6I1E0Y8_9FLAO</name>
<sequence>MGSAGNQSKQDVFHRSKNHKKMKRIKYTISTLFLLFALQTSIGQINRTLETKVVDILAQFPTEDLEHSDRLMQEMLDLDAKGIHEFCKRIIPLGTGDDTQARYAVHSLAVYAGNHKESSVEKALLTALDNAEGTEVKTFFIDRLAFCGSDVSVELLTKYLKDEELFKPALATLTAIGTSNAAQAIYSTTQSYNGNRKAACIAALGHLRYAPASEALVEVMSDSKSDSFLKQKTLMALAEIASPDSYDIFSKAVQSEDYQLGNNRGIIAYVHYGNRLVDEGNLSLAQTIAESLLKNCTQDSQLNFRAAGINLLSASKGKNATKTFLKEAKHHDEAYRGSVLKAAGQNLTPSGVLKWVKQYKKIGDSGKIQLLEMLRQRQEPEVLDECITKAILSDNESLRLAGIRALAFQDKKKALPLLFKTLQNTDTDATFAGIENTLLKIVGVEDAPLVAGELQNMYNQKGKSVLVNVLAKRNATDQFDVIAKMLDQADPGLQKAIYKALPSVSSEDDLTELMDILSSAEDMEDINYVQQAIVKVLDGTQQEKSSLVYNAFADFGDKSKLIPILPAIKGDKALSLIAEQLQSGKGEDKMAAIQALAVWDGNESLPYMFNAIIDSPKGIRDLAFGEYLKKVTTSDYPDDQKLLLIRKLMPHSNTIAEKKQVIQAAQSAKTFLSLVFVSDYLDDPNLGSDASNAIVNIALPTPGVNNGLRGDVVRKAVSKSMLNLSGPDSQYIKIDAKEFLDKMPKEEGFVSIFNGKDLTGWEGLVENPIKRQKMSKSALKKEQEKANAQMLKDWYVKDGVIGFKGEGYNNICTIKDYGDFEMLVDWKITHGGDSGIYLRGTPQVQIWDTAQTKVGAEVGSGGLYNNQKNASKPLVVADNPINEWNTFRIKMVGERVTVHLNGKLVTDNVVLENYWDRERAIFAKEAIELQAHGEDLGFRNIYVREIRSGNELLSLEEQKEGFQSLFNGKDLDHWIGNKTDYLVENNELAVQPKRGGHGNLYTANEYSDFIFRFDFKLTPGANNGLGIHAPLEGDVAYVGKELQILDNTAPIYANLKPYQYHGSVYGIAASKKGFLNPVGEWNSQEVIVKGDHIKIILNDQVILDEDIKKASENGTADGQEHPGLHRNSGHIGFLGHGSALWFRNIRIKDLK</sequence>
<comment type="caution">
    <text evidence="2">The sequence shown here is derived from an EMBL/GenBank/DDBJ whole genome shotgun (WGS) entry which is preliminary data.</text>
</comment>
<evidence type="ECO:0000313" key="2">
    <source>
        <dbReference type="EMBL" id="KAB7530079.1"/>
    </source>
</evidence>
<proteinExistence type="predicted"/>
<dbReference type="SUPFAM" id="SSF48371">
    <property type="entry name" value="ARM repeat"/>
    <property type="match status" value="1"/>
</dbReference>
<dbReference type="EMBL" id="WELG01000001">
    <property type="protein sequence ID" value="KAB7530079.1"/>
    <property type="molecule type" value="Genomic_DNA"/>
</dbReference>
<accession>A0A6I1E0Y8</accession>
<dbReference type="Gene3D" id="2.60.120.560">
    <property type="entry name" value="Exo-inulinase, domain 1"/>
    <property type="match status" value="2"/>
</dbReference>
<dbReference type="Pfam" id="PF06439">
    <property type="entry name" value="3keto-disac_hyd"/>
    <property type="match status" value="2"/>
</dbReference>
<feature type="domain" description="3-keto-alpha-glucoside-1,2-lyase/3-keto-2-hydroxy-glucal hydratase" evidence="1">
    <location>
        <begin position="748"/>
        <end position="944"/>
    </location>
</feature>
<evidence type="ECO:0000313" key="3">
    <source>
        <dbReference type="Proteomes" id="UP000429785"/>
    </source>
</evidence>
<feature type="domain" description="3-keto-alpha-glucoside-1,2-lyase/3-keto-2-hydroxy-glucal hydratase" evidence="1">
    <location>
        <begin position="961"/>
        <end position="1148"/>
    </location>
</feature>
<evidence type="ECO:0000259" key="1">
    <source>
        <dbReference type="Pfam" id="PF06439"/>
    </source>
</evidence>
<dbReference type="InterPro" id="IPR011989">
    <property type="entry name" value="ARM-like"/>
</dbReference>
<dbReference type="Gene3D" id="1.25.10.10">
    <property type="entry name" value="Leucine-rich Repeat Variant"/>
    <property type="match status" value="2"/>
</dbReference>
<protein>
    <submittedName>
        <fullName evidence="2">DUF1080 domain-containing protein</fullName>
    </submittedName>
</protein>
<dbReference type="GO" id="GO:0016787">
    <property type="term" value="F:hydrolase activity"/>
    <property type="evidence" value="ECO:0007669"/>
    <property type="project" value="InterPro"/>
</dbReference>
<dbReference type="AlphaFoldDB" id="A0A6I1E0Y8"/>
<organism evidence="2 3">
    <name type="scientific">Flagellimonas olearia</name>
    <dbReference type="NCBI Taxonomy" id="552546"/>
    <lineage>
        <taxon>Bacteria</taxon>
        <taxon>Pseudomonadati</taxon>
        <taxon>Bacteroidota</taxon>
        <taxon>Flavobacteriia</taxon>
        <taxon>Flavobacteriales</taxon>
        <taxon>Flavobacteriaceae</taxon>
        <taxon>Flagellimonas</taxon>
    </lineage>
</organism>
<dbReference type="OrthoDB" id="9806233at2"/>
<dbReference type="Proteomes" id="UP000429785">
    <property type="component" value="Unassembled WGS sequence"/>
</dbReference>
<dbReference type="InterPro" id="IPR016024">
    <property type="entry name" value="ARM-type_fold"/>
</dbReference>
<gene>
    <name evidence="2" type="ORF">F8C76_00735</name>
</gene>